<name>A0A437P497_9HYPH</name>
<dbReference type="Proteomes" id="UP000286997">
    <property type="component" value="Unassembled WGS sequence"/>
</dbReference>
<comment type="caution">
    <text evidence="1">The sequence shown here is derived from an EMBL/GenBank/DDBJ whole genome shotgun (WGS) entry which is preliminary data.</text>
</comment>
<proteinExistence type="predicted"/>
<evidence type="ECO:0000313" key="2">
    <source>
        <dbReference type="Proteomes" id="UP000286997"/>
    </source>
</evidence>
<dbReference type="EMBL" id="SACP01000013">
    <property type="protein sequence ID" value="RVU17094.1"/>
    <property type="molecule type" value="Genomic_DNA"/>
</dbReference>
<sequence length="57" mass="6055">MPALTAWLSDTPGRTSCTCWCSLNLCCMGSVSFVGAGRGIGPGRARRQARRRALRAA</sequence>
<reference evidence="1 2" key="1">
    <citation type="submission" date="2019-01" db="EMBL/GenBank/DDBJ databases">
        <authorList>
            <person name="Chen W.-M."/>
        </authorList>
    </citation>
    <scope>NUCLEOTIDE SEQUENCE [LARGE SCALE GENOMIC DNA]</scope>
    <source>
        <strain evidence="1 2">TER-1</strain>
    </source>
</reference>
<dbReference type="GO" id="GO:0042025">
    <property type="term" value="C:host cell nucleus"/>
    <property type="evidence" value="ECO:0007669"/>
    <property type="project" value="InterPro"/>
</dbReference>
<gene>
    <name evidence="1" type="ORF">EOE48_14360</name>
</gene>
<dbReference type="AlphaFoldDB" id="A0A437P497"/>
<organism evidence="1 2">
    <name type="scientific">Methylobacterium oryzihabitans</name>
    <dbReference type="NCBI Taxonomy" id="2499852"/>
    <lineage>
        <taxon>Bacteria</taxon>
        <taxon>Pseudomonadati</taxon>
        <taxon>Pseudomonadota</taxon>
        <taxon>Alphaproteobacteria</taxon>
        <taxon>Hyphomicrobiales</taxon>
        <taxon>Methylobacteriaceae</taxon>
        <taxon>Methylobacterium</taxon>
    </lineage>
</organism>
<evidence type="ECO:0000313" key="1">
    <source>
        <dbReference type="EMBL" id="RVU17094.1"/>
    </source>
</evidence>
<dbReference type="Pfam" id="PF00539">
    <property type="entry name" value="Tat"/>
    <property type="match status" value="1"/>
</dbReference>
<dbReference type="GO" id="GO:0050434">
    <property type="term" value="P:positive regulation of viral transcription"/>
    <property type="evidence" value="ECO:0007669"/>
    <property type="project" value="InterPro"/>
</dbReference>
<accession>A0A437P497</accession>
<protein>
    <submittedName>
        <fullName evidence="1">Uncharacterized protein</fullName>
    </submittedName>
</protein>
<keyword evidence="2" id="KW-1185">Reference proteome</keyword>
<dbReference type="InterPro" id="IPR001831">
    <property type="entry name" value="IV_Tat"/>
</dbReference>